<dbReference type="AlphaFoldDB" id="A0A0F9F5H4"/>
<accession>A0A0F9F5H4</accession>
<gene>
    <name evidence="1" type="ORF">LCGC14_2071890</name>
</gene>
<dbReference type="EMBL" id="LAZR01024868">
    <property type="protein sequence ID" value="KKL73741.1"/>
    <property type="molecule type" value="Genomic_DNA"/>
</dbReference>
<proteinExistence type="predicted"/>
<protein>
    <submittedName>
        <fullName evidence="1">Uncharacterized protein</fullName>
    </submittedName>
</protein>
<feature type="non-terminal residue" evidence="1">
    <location>
        <position position="1"/>
    </location>
</feature>
<reference evidence="1" key="1">
    <citation type="journal article" date="2015" name="Nature">
        <title>Complex archaea that bridge the gap between prokaryotes and eukaryotes.</title>
        <authorList>
            <person name="Spang A."/>
            <person name="Saw J.H."/>
            <person name="Jorgensen S.L."/>
            <person name="Zaremba-Niedzwiedzka K."/>
            <person name="Martijn J."/>
            <person name="Lind A.E."/>
            <person name="van Eijk R."/>
            <person name="Schleper C."/>
            <person name="Guy L."/>
            <person name="Ettema T.J."/>
        </authorList>
    </citation>
    <scope>NUCLEOTIDE SEQUENCE</scope>
</reference>
<organism evidence="1">
    <name type="scientific">marine sediment metagenome</name>
    <dbReference type="NCBI Taxonomy" id="412755"/>
    <lineage>
        <taxon>unclassified sequences</taxon>
        <taxon>metagenomes</taxon>
        <taxon>ecological metagenomes</taxon>
    </lineage>
</organism>
<comment type="caution">
    <text evidence="1">The sequence shown here is derived from an EMBL/GenBank/DDBJ whole genome shotgun (WGS) entry which is preliminary data.</text>
</comment>
<sequence>MKDTVSLMDVQEAIGLLASGDISVLFVDSLTKVYTNFVNEYKKKNNVTFMKMLDWAKVIPSWQEKLNDLIVHAKGNILFTGRGGFTYEKEKDEIDERTGQVLKKGAMVKTGTKTKLPGETPHEPDMVCWMEAGRDSDDKAINQMEIVKSRFPALHGKIISNPTYENSLKPLVDYMTSEMEIGDVSGATHEDSGAPQEDYSGYDRRDAKTIVLEKISGKFELLGLGTSKEDKAIKTAMYQQTFGTVSKTEIEKMRSEDVQHHGERMLELIDEFTVKIKDSNGEQWNPLDWISSWVPEPNEELFGEETRATGDKP</sequence>
<evidence type="ECO:0000313" key="1">
    <source>
        <dbReference type="EMBL" id="KKL73741.1"/>
    </source>
</evidence>
<name>A0A0F9F5H4_9ZZZZ</name>